<keyword evidence="4 9" id="KW-0645">Protease</keyword>
<evidence type="ECO:0000313" key="11">
    <source>
        <dbReference type="Proteomes" id="UP000449547"/>
    </source>
</evidence>
<evidence type="ECO:0000256" key="8">
    <source>
        <dbReference type="ARBA" id="ARBA00023049"/>
    </source>
</evidence>
<dbReference type="InterPro" id="IPR023358">
    <property type="entry name" value="Peptidase_M18_dom2"/>
</dbReference>
<evidence type="ECO:0000313" key="10">
    <source>
        <dbReference type="EMBL" id="KAA8896975.1"/>
    </source>
</evidence>
<name>A0A642UD32_DIURU</name>
<dbReference type="GeneID" id="54784139"/>
<dbReference type="Gene3D" id="3.40.630.10">
    <property type="entry name" value="Zn peptidases"/>
    <property type="match status" value="1"/>
</dbReference>
<dbReference type="VEuPathDB" id="FungiDB:DIURU_005488"/>
<evidence type="ECO:0000256" key="7">
    <source>
        <dbReference type="ARBA" id="ARBA00022833"/>
    </source>
</evidence>
<dbReference type="GO" id="GO:0006508">
    <property type="term" value="P:proteolysis"/>
    <property type="evidence" value="ECO:0007669"/>
    <property type="project" value="UniProtKB-KW"/>
</dbReference>
<dbReference type="SUPFAM" id="SSF101821">
    <property type="entry name" value="Aminopeptidase/glucanase lid domain"/>
    <property type="match status" value="1"/>
</dbReference>
<dbReference type="EMBL" id="SWFT01000161">
    <property type="protein sequence ID" value="KAA8896975.1"/>
    <property type="molecule type" value="Genomic_DNA"/>
</dbReference>
<evidence type="ECO:0000256" key="6">
    <source>
        <dbReference type="ARBA" id="ARBA00022801"/>
    </source>
</evidence>
<dbReference type="PRINTS" id="PR00932">
    <property type="entry name" value="AMINO1PTASE"/>
</dbReference>
<dbReference type="SUPFAM" id="SSF53187">
    <property type="entry name" value="Zn-dependent exopeptidases"/>
    <property type="match status" value="1"/>
</dbReference>
<dbReference type="InterPro" id="IPR001948">
    <property type="entry name" value="Peptidase_M18"/>
</dbReference>
<gene>
    <name evidence="10" type="ORF">DIURU_005488</name>
</gene>
<dbReference type="Proteomes" id="UP000449547">
    <property type="component" value="Unassembled WGS sequence"/>
</dbReference>
<accession>A0A642UD32</accession>
<evidence type="ECO:0000256" key="1">
    <source>
        <dbReference type="ARBA" id="ARBA00001947"/>
    </source>
</evidence>
<dbReference type="FunFam" id="2.30.250.10:FF:000001">
    <property type="entry name" value="Aspartyl aminopeptidase 1"/>
    <property type="match status" value="1"/>
</dbReference>
<evidence type="ECO:0000256" key="5">
    <source>
        <dbReference type="ARBA" id="ARBA00022723"/>
    </source>
</evidence>
<dbReference type="RefSeq" id="XP_034009717.1">
    <property type="nucleotide sequence ID" value="XM_034158475.1"/>
</dbReference>
<dbReference type="Gene3D" id="2.30.250.10">
    <property type="entry name" value="Aminopeptidase i, Domain 2"/>
    <property type="match status" value="1"/>
</dbReference>
<keyword evidence="5 9" id="KW-0479">Metal-binding</keyword>
<dbReference type="AlphaFoldDB" id="A0A642UD32"/>
<sequence length="507" mass="56077">MSNDDELKQKLIQLYADQGERGIHQLLQQMQLSKPTTNSKYDDKYFHQYAQKYIDFTYKNPTIYHVVDHFADQLKSKGFKFLDERDSWSDVGPGKYFTVRSGSSLSAFVVGNQWSPERGVGFIGSHIDSLATVLKPKSIKADKDGYQLLGIAPYSGGLSELWWDRDLAIGGRILVKGKDGKITHKLVDSSPHPIGHIPSLAPHFGAPSQGPFNKETQAIPVVGFGHKKDDPTDEEKQAPLYGKHSLQLLRYIAKLGGVSVNDIVQWDIQLYDVQKGAIGGLDNEFIYAPRVDDRVCSFAALNSLLEADHEKLLQADGFSVVSLYDNEEIGSRTRQGAQGGLFEAVVTRVVSAYLANESSVEDTLRVTYANSILLSADVIHLVNPNFDEVYLEGHKPVPNKGITLSLDPNGNMATDSIGVSLVEELARKNGDEVQYFQIRNDSRSGGTIGPYISVNTGARTIDLGIPQLSMHSIRATLGSKDVGLGVKFFKGFWQSWRETYDNYDGLV</sequence>
<keyword evidence="8 9" id="KW-0482">Metalloprotease</keyword>
<evidence type="ECO:0000256" key="3">
    <source>
        <dbReference type="ARBA" id="ARBA00022438"/>
    </source>
</evidence>
<dbReference type="GO" id="GO:0008270">
    <property type="term" value="F:zinc ion binding"/>
    <property type="evidence" value="ECO:0007669"/>
    <property type="project" value="InterPro"/>
</dbReference>
<evidence type="ECO:0000256" key="4">
    <source>
        <dbReference type="ARBA" id="ARBA00022670"/>
    </source>
</evidence>
<proteinExistence type="inferred from homology"/>
<dbReference type="GO" id="GO:0070006">
    <property type="term" value="F:metalloaminopeptidase activity"/>
    <property type="evidence" value="ECO:0007669"/>
    <property type="project" value="TreeGrafter"/>
</dbReference>
<keyword evidence="6 9" id="KW-0378">Hydrolase</keyword>
<dbReference type="OrthoDB" id="9880441at2759"/>
<comment type="cofactor">
    <cofactor evidence="1">
        <name>Zn(2+)</name>
        <dbReference type="ChEBI" id="CHEBI:29105"/>
    </cofactor>
</comment>
<keyword evidence="11" id="KW-1185">Reference proteome</keyword>
<comment type="similarity">
    <text evidence="2 9">Belongs to the peptidase M18 family.</text>
</comment>
<dbReference type="CDD" id="cd05658">
    <property type="entry name" value="M18_DAP"/>
    <property type="match status" value="1"/>
</dbReference>
<evidence type="ECO:0000256" key="2">
    <source>
        <dbReference type="ARBA" id="ARBA00008290"/>
    </source>
</evidence>
<dbReference type="PANTHER" id="PTHR28570">
    <property type="entry name" value="ASPARTYL AMINOPEPTIDASE"/>
    <property type="match status" value="1"/>
</dbReference>
<protein>
    <submittedName>
        <fullName evidence="10">Uncharacterized protein</fullName>
    </submittedName>
</protein>
<comment type="caution">
    <text evidence="10">The sequence shown here is derived from an EMBL/GenBank/DDBJ whole genome shotgun (WGS) entry which is preliminary data.</text>
</comment>
<keyword evidence="3 9" id="KW-0031">Aminopeptidase</keyword>
<dbReference type="Pfam" id="PF02127">
    <property type="entry name" value="Peptidase_M18"/>
    <property type="match status" value="1"/>
</dbReference>
<keyword evidence="7 9" id="KW-0862">Zinc</keyword>
<evidence type="ECO:0000256" key="9">
    <source>
        <dbReference type="RuleBase" id="RU004386"/>
    </source>
</evidence>
<dbReference type="GO" id="GO:0000324">
    <property type="term" value="C:fungal-type vacuole"/>
    <property type="evidence" value="ECO:0007669"/>
    <property type="project" value="TreeGrafter"/>
</dbReference>
<dbReference type="OMA" id="DWPIAKI"/>
<organism evidence="10 11">
    <name type="scientific">Diutina rugosa</name>
    <name type="common">Yeast</name>
    <name type="synonym">Candida rugosa</name>
    <dbReference type="NCBI Taxonomy" id="5481"/>
    <lineage>
        <taxon>Eukaryota</taxon>
        <taxon>Fungi</taxon>
        <taxon>Dikarya</taxon>
        <taxon>Ascomycota</taxon>
        <taxon>Saccharomycotina</taxon>
        <taxon>Pichiomycetes</taxon>
        <taxon>Debaryomycetaceae</taxon>
        <taxon>Diutina</taxon>
    </lineage>
</organism>
<reference evidence="10 11" key="1">
    <citation type="submission" date="2019-07" db="EMBL/GenBank/DDBJ databases">
        <title>Genome assembly of two rare yeast pathogens: Diutina rugosa and Trichomonascus ciferrii.</title>
        <authorList>
            <person name="Mixao V."/>
            <person name="Saus E."/>
            <person name="Hansen A."/>
            <person name="Lass-Flor C."/>
            <person name="Gabaldon T."/>
        </authorList>
    </citation>
    <scope>NUCLEOTIDE SEQUENCE [LARGE SCALE GENOMIC DNA]</scope>
    <source>
        <strain evidence="10 11">CBS 613</strain>
    </source>
</reference>
<dbReference type="PANTHER" id="PTHR28570:SF4">
    <property type="entry name" value="VACUOLAR AMINOPEPTIDASE 1"/>
    <property type="match status" value="1"/>
</dbReference>